<keyword evidence="5" id="KW-0949">S-adenosyl-L-methionine</keyword>
<evidence type="ECO:0000256" key="3">
    <source>
        <dbReference type="ARBA" id="ARBA00022603"/>
    </source>
</evidence>
<dbReference type="InterPro" id="IPR012797">
    <property type="entry name" value="CobF"/>
</dbReference>
<dbReference type="EC" id="2.1.1.152" evidence="7"/>
<name>A0A839RHU2_9ACTN</name>
<dbReference type="InterPro" id="IPR035996">
    <property type="entry name" value="4pyrrol_Methylase_sf"/>
</dbReference>
<evidence type="ECO:0000256" key="2">
    <source>
        <dbReference type="ARBA" id="ARBA00022573"/>
    </source>
</evidence>
<organism evidence="7 8">
    <name type="scientific">Hoyosella altamirensis</name>
    <dbReference type="NCBI Taxonomy" id="616997"/>
    <lineage>
        <taxon>Bacteria</taxon>
        <taxon>Bacillati</taxon>
        <taxon>Actinomycetota</taxon>
        <taxon>Actinomycetes</taxon>
        <taxon>Mycobacteriales</taxon>
        <taxon>Hoyosellaceae</taxon>
        <taxon>Hoyosella</taxon>
    </lineage>
</organism>
<dbReference type="GO" id="GO:0032259">
    <property type="term" value="P:methylation"/>
    <property type="evidence" value="ECO:0007669"/>
    <property type="project" value="UniProtKB-KW"/>
</dbReference>
<comment type="pathway">
    <text evidence="1">Cofactor biosynthesis; adenosylcobalamin biosynthesis.</text>
</comment>
<dbReference type="GO" id="GO:0009236">
    <property type="term" value="P:cobalamin biosynthetic process"/>
    <property type="evidence" value="ECO:0007669"/>
    <property type="project" value="UniProtKB-KW"/>
</dbReference>
<dbReference type="PANTHER" id="PTHR43467:SF1">
    <property type="entry name" value="PRECORRIN-6A SYNTHASE [DEACETYLATING]"/>
    <property type="match status" value="1"/>
</dbReference>
<feature type="domain" description="Tetrapyrrole methylase" evidence="6">
    <location>
        <begin position="3"/>
        <end position="224"/>
    </location>
</feature>
<dbReference type="Gene3D" id="3.40.1010.10">
    <property type="entry name" value="Cobalt-precorrin-4 Transmethylase, Domain 1"/>
    <property type="match status" value="1"/>
</dbReference>
<comment type="caution">
    <text evidence="7">The sequence shown here is derived from an EMBL/GenBank/DDBJ whole genome shotgun (WGS) entry which is preliminary data.</text>
</comment>
<protein>
    <submittedName>
        <fullName evidence="7">Precorrin-6A synthase</fullName>
        <ecNumber evidence="7">2.1.1.152</ecNumber>
    </submittedName>
</protein>
<evidence type="ECO:0000256" key="5">
    <source>
        <dbReference type="ARBA" id="ARBA00022691"/>
    </source>
</evidence>
<keyword evidence="3 7" id="KW-0489">Methyltransferase</keyword>
<dbReference type="GO" id="GO:0043819">
    <property type="term" value="F:precorrin-6A synthase (deacetylating) activity"/>
    <property type="evidence" value="ECO:0007669"/>
    <property type="project" value="UniProtKB-EC"/>
</dbReference>
<keyword evidence="4 7" id="KW-0808">Transferase</keyword>
<dbReference type="InterPro" id="IPR014776">
    <property type="entry name" value="4pyrrole_Mease_sub2"/>
</dbReference>
<proteinExistence type="predicted"/>
<dbReference type="CDD" id="cd11643">
    <property type="entry name" value="Precorrin-6A-synthase"/>
    <property type="match status" value="1"/>
</dbReference>
<dbReference type="RefSeq" id="WP_064439564.1">
    <property type="nucleotide sequence ID" value="NZ_BDDI01000005.1"/>
</dbReference>
<dbReference type="InterPro" id="IPR000878">
    <property type="entry name" value="4pyrrol_Mease"/>
</dbReference>
<reference evidence="7 8" key="1">
    <citation type="submission" date="2020-08" db="EMBL/GenBank/DDBJ databases">
        <title>Sequencing the genomes of 1000 actinobacteria strains.</title>
        <authorList>
            <person name="Klenk H.-P."/>
        </authorList>
    </citation>
    <scope>NUCLEOTIDE SEQUENCE [LARGE SCALE GENOMIC DNA]</scope>
    <source>
        <strain evidence="7 8">DSM 45258</strain>
    </source>
</reference>
<dbReference type="NCBIfam" id="TIGR02434">
    <property type="entry name" value="CobF"/>
    <property type="match status" value="1"/>
</dbReference>
<dbReference type="PIRSF" id="PIRSF036525">
    <property type="entry name" value="CobF"/>
    <property type="match status" value="1"/>
</dbReference>
<dbReference type="PANTHER" id="PTHR43467">
    <property type="entry name" value="COBALT-PRECORRIN-2 C(20)-METHYLTRANSFERASE"/>
    <property type="match status" value="1"/>
</dbReference>
<accession>A0A839RHU2</accession>
<dbReference type="EMBL" id="JACHWS010000001">
    <property type="protein sequence ID" value="MBB3035849.1"/>
    <property type="molecule type" value="Genomic_DNA"/>
</dbReference>
<dbReference type="SUPFAM" id="SSF53790">
    <property type="entry name" value="Tetrapyrrole methylase"/>
    <property type="match status" value="1"/>
</dbReference>
<dbReference type="Pfam" id="PF00590">
    <property type="entry name" value="TP_methylase"/>
    <property type="match status" value="1"/>
</dbReference>
<dbReference type="InterPro" id="IPR014777">
    <property type="entry name" value="4pyrrole_Mease_sub1"/>
</dbReference>
<sequence length="254" mass="28398">MRTLYVIGIGAGDPEHLTLQAIKAMNRTDVFFLVDKGTAKSELVDIRRQMLDDHVHDKDYRVVEIPDPPRDRAAAAYESAVTDWHHRRAGLFSDAINRELGDEGVGAFLVWGDPALYDSTLRIFDLMLAAKSVEFEFEVIPGITSIQALTAKHRIPMNRIGESIHITTGRHLAEGLPAGIDNAIIMLDGSCTFTHVPGDDLDVYWGGNVGTPDEVLIAGDLRSVEHEIEAQRAELKERAGWVMDTYLLRRRQRE</sequence>
<evidence type="ECO:0000313" key="8">
    <source>
        <dbReference type="Proteomes" id="UP000567922"/>
    </source>
</evidence>
<evidence type="ECO:0000256" key="4">
    <source>
        <dbReference type="ARBA" id="ARBA00022679"/>
    </source>
</evidence>
<dbReference type="OrthoDB" id="9787471at2"/>
<evidence type="ECO:0000259" key="6">
    <source>
        <dbReference type="Pfam" id="PF00590"/>
    </source>
</evidence>
<keyword evidence="2" id="KW-0169">Cobalamin biosynthesis</keyword>
<dbReference type="Proteomes" id="UP000567922">
    <property type="component" value="Unassembled WGS sequence"/>
</dbReference>
<dbReference type="AlphaFoldDB" id="A0A839RHU2"/>
<keyword evidence="8" id="KW-1185">Reference proteome</keyword>
<evidence type="ECO:0000313" key="7">
    <source>
        <dbReference type="EMBL" id="MBB3035849.1"/>
    </source>
</evidence>
<dbReference type="Gene3D" id="3.30.950.10">
    <property type="entry name" value="Methyltransferase, Cobalt-precorrin-4 Transmethylase, Domain 2"/>
    <property type="match status" value="1"/>
</dbReference>
<gene>
    <name evidence="7" type="ORF">FHU29_000283</name>
</gene>
<evidence type="ECO:0000256" key="1">
    <source>
        <dbReference type="ARBA" id="ARBA00004953"/>
    </source>
</evidence>